<dbReference type="Proteomes" id="UP000027195">
    <property type="component" value="Unassembled WGS sequence"/>
</dbReference>
<dbReference type="EMBL" id="KL198021">
    <property type="protein sequence ID" value="KDQ18679.1"/>
    <property type="molecule type" value="Genomic_DNA"/>
</dbReference>
<dbReference type="HOGENOM" id="CLU_1332094_0_0_1"/>
<protein>
    <recommendedName>
        <fullName evidence="1">DUF6699 domain-containing protein</fullName>
    </recommendedName>
</protein>
<dbReference type="InterPro" id="IPR046522">
    <property type="entry name" value="DUF6699"/>
</dbReference>
<dbReference type="Pfam" id="PF20415">
    <property type="entry name" value="DUF6699"/>
    <property type="match status" value="1"/>
</dbReference>
<evidence type="ECO:0000313" key="3">
    <source>
        <dbReference type="Proteomes" id="UP000027195"/>
    </source>
</evidence>
<reference evidence="3" key="1">
    <citation type="journal article" date="2014" name="Proc. Natl. Acad. Sci. U.S.A.">
        <title>Extensive sampling of basidiomycete genomes demonstrates inadequacy of the white-rot/brown-rot paradigm for wood decay fungi.</title>
        <authorList>
            <person name="Riley R."/>
            <person name="Salamov A.A."/>
            <person name="Brown D.W."/>
            <person name="Nagy L.G."/>
            <person name="Floudas D."/>
            <person name="Held B.W."/>
            <person name="Levasseur A."/>
            <person name="Lombard V."/>
            <person name="Morin E."/>
            <person name="Otillar R."/>
            <person name="Lindquist E.A."/>
            <person name="Sun H."/>
            <person name="LaButti K.M."/>
            <person name="Schmutz J."/>
            <person name="Jabbour D."/>
            <person name="Luo H."/>
            <person name="Baker S.E."/>
            <person name="Pisabarro A.G."/>
            <person name="Walton J.D."/>
            <person name="Blanchette R.A."/>
            <person name="Henrissat B."/>
            <person name="Martin F."/>
            <person name="Cullen D."/>
            <person name="Hibbett D.S."/>
            <person name="Grigoriev I.V."/>
        </authorList>
    </citation>
    <scope>NUCLEOTIDE SEQUENCE [LARGE SCALE GENOMIC DNA]</scope>
    <source>
        <strain evidence="3">FD-172 SS1</strain>
    </source>
</reference>
<dbReference type="OrthoDB" id="3333333at2759"/>
<evidence type="ECO:0000313" key="2">
    <source>
        <dbReference type="EMBL" id="KDQ18679.1"/>
    </source>
</evidence>
<feature type="domain" description="DUF6699" evidence="1">
    <location>
        <begin position="69"/>
        <end position="210"/>
    </location>
</feature>
<dbReference type="AlphaFoldDB" id="A0A067MST8"/>
<accession>A0A067MST8</accession>
<evidence type="ECO:0000259" key="1">
    <source>
        <dbReference type="Pfam" id="PF20415"/>
    </source>
</evidence>
<sequence>MNSKWIPGRHYGPVLTGIELYTLQAAQGIKCLQLNPILTQTNDAFHLVFNLSLNQDLGGYTQAEPNKDIPFTPHEDEPATFPRVAEMYIITKYSPWVTHVENPGGITLKDVCVALWQTYNGKTGKAPDVTDTEFSWLPVRVQDKFKREHEANVARAAAEERERAYTGHNTHWAAQYSPGGRSPGPRPVDAKMVIKRPTYLNGRLWFDGLDFNEDYAMSRLGYKAPNIFTLSLITEL</sequence>
<dbReference type="STRING" id="930990.A0A067MST8"/>
<dbReference type="InParanoid" id="A0A067MST8"/>
<organism evidence="2 3">
    <name type="scientific">Botryobasidium botryosum (strain FD-172 SS1)</name>
    <dbReference type="NCBI Taxonomy" id="930990"/>
    <lineage>
        <taxon>Eukaryota</taxon>
        <taxon>Fungi</taxon>
        <taxon>Dikarya</taxon>
        <taxon>Basidiomycota</taxon>
        <taxon>Agaricomycotina</taxon>
        <taxon>Agaricomycetes</taxon>
        <taxon>Cantharellales</taxon>
        <taxon>Botryobasidiaceae</taxon>
        <taxon>Botryobasidium</taxon>
    </lineage>
</organism>
<keyword evidence="3" id="KW-1185">Reference proteome</keyword>
<gene>
    <name evidence="2" type="ORF">BOTBODRAFT_29059</name>
</gene>
<name>A0A067MST8_BOTB1</name>
<proteinExistence type="predicted"/>